<organism evidence="1 2">
    <name type="scientific">Crotalaria pallida</name>
    <name type="common">Smooth rattlebox</name>
    <name type="synonym">Crotalaria striata</name>
    <dbReference type="NCBI Taxonomy" id="3830"/>
    <lineage>
        <taxon>Eukaryota</taxon>
        <taxon>Viridiplantae</taxon>
        <taxon>Streptophyta</taxon>
        <taxon>Embryophyta</taxon>
        <taxon>Tracheophyta</taxon>
        <taxon>Spermatophyta</taxon>
        <taxon>Magnoliopsida</taxon>
        <taxon>eudicotyledons</taxon>
        <taxon>Gunneridae</taxon>
        <taxon>Pentapetalae</taxon>
        <taxon>rosids</taxon>
        <taxon>fabids</taxon>
        <taxon>Fabales</taxon>
        <taxon>Fabaceae</taxon>
        <taxon>Papilionoideae</taxon>
        <taxon>50 kb inversion clade</taxon>
        <taxon>genistoids sensu lato</taxon>
        <taxon>core genistoids</taxon>
        <taxon>Crotalarieae</taxon>
        <taxon>Crotalaria</taxon>
    </lineage>
</organism>
<accession>A0AAN9FG85</accession>
<sequence length="98" mass="10958">MVKTECFSPSFLSSGNPAMNSKSCLADDFAMILDIYFMMARIANIVQREHGKSCIDLLSGHQNNKDIVELRNLLETFASQFAVRGLNIRFQPVNICLG</sequence>
<name>A0AAN9FG85_CROPI</name>
<comment type="caution">
    <text evidence="1">The sequence shown here is derived from an EMBL/GenBank/DDBJ whole genome shotgun (WGS) entry which is preliminary data.</text>
</comment>
<evidence type="ECO:0000313" key="2">
    <source>
        <dbReference type="Proteomes" id="UP001372338"/>
    </source>
</evidence>
<reference evidence="1 2" key="1">
    <citation type="submission" date="2024-01" db="EMBL/GenBank/DDBJ databases">
        <title>The genomes of 5 underutilized Papilionoideae crops provide insights into root nodulation and disease resistanc.</title>
        <authorList>
            <person name="Yuan L."/>
        </authorList>
    </citation>
    <scope>NUCLEOTIDE SEQUENCE [LARGE SCALE GENOMIC DNA]</scope>
    <source>
        <strain evidence="1">ZHUSHIDOU_FW_LH</strain>
        <tissue evidence="1">Leaf</tissue>
    </source>
</reference>
<evidence type="ECO:0000313" key="1">
    <source>
        <dbReference type="EMBL" id="KAK7275714.1"/>
    </source>
</evidence>
<gene>
    <name evidence="1" type="ORF">RIF29_16836</name>
</gene>
<dbReference type="EMBL" id="JAYWIO010000003">
    <property type="protein sequence ID" value="KAK7275714.1"/>
    <property type="molecule type" value="Genomic_DNA"/>
</dbReference>
<keyword evidence="2" id="KW-1185">Reference proteome</keyword>
<proteinExistence type="predicted"/>
<dbReference type="AlphaFoldDB" id="A0AAN9FG85"/>
<dbReference type="Proteomes" id="UP001372338">
    <property type="component" value="Unassembled WGS sequence"/>
</dbReference>
<protein>
    <submittedName>
        <fullName evidence="1">Uncharacterized protein</fullName>
    </submittedName>
</protein>